<dbReference type="GO" id="GO:0015074">
    <property type="term" value="P:DNA integration"/>
    <property type="evidence" value="ECO:0007669"/>
    <property type="project" value="InterPro"/>
</dbReference>
<evidence type="ECO:0000313" key="2">
    <source>
        <dbReference type="EMBL" id="RZT91735.1"/>
    </source>
</evidence>
<dbReference type="GO" id="GO:0003676">
    <property type="term" value="F:nucleic acid binding"/>
    <property type="evidence" value="ECO:0007669"/>
    <property type="project" value="InterPro"/>
</dbReference>
<organism evidence="2 3">
    <name type="scientific">Advenella incenata</name>
    <dbReference type="NCBI Taxonomy" id="267800"/>
    <lineage>
        <taxon>Bacteria</taxon>
        <taxon>Pseudomonadati</taxon>
        <taxon>Pseudomonadota</taxon>
        <taxon>Betaproteobacteria</taxon>
        <taxon>Burkholderiales</taxon>
        <taxon>Alcaligenaceae</taxon>
    </lineage>
</organism>
<comment type="caution">
    <text evidence="2">The sequence shown here is derived from an EMBL/GenBank/DDBJ whole genome shotgun (WGS) entry which is preliminary data.</text>
</comment>
<evidence type="ECO:0000259" key="1">
    <source>
        <dbReference type="PROSITE" id="PS50994"/>
    </source>
</evidence>
<reference evidence="2 3" key="1">
    <citation type="submission" date="2019-02" db="EMBL/GenBank/DDBJ databases">
        <title>Genomic Encyclopedia of Type Strains, Phase IV (KMG-IV): sequencing the most valuable type-strain genomes for metagenomic binning, comparative biology and taxonomic classification.</title>
        <authorList>
            <person name="Goeker M."/>
        </authorList>
    </citation>
    <scope>NUCLEOTIDE SEQUENCE [LARGE SCALE GENOMIC DNA]</scope>
    <source>
        <strain evidence="2 3">DSM 23814</strain>
    </source>
</reference>
<dbReference type="InterPro" id="IPR036397">
    <property type="entry name" value="RNaseH_sf"/>
</dbReference>
<protein>
    <submittedName>
        <fullName evidence="2">Putative transposase</fullName>
    </submittedName>
</protein>
<gene>
    <name evidence="2" type="ORF">EV681_4495</name>
</gene>
<dbReference type="Pfam" id="PF09299">
    <property type="entry name" value="Mu-transpos_C"/>
    <property type="match status" value="1"/>
</dbReference>
<dbReference type="Gene3D" id="3.30.420.10">
    <property type="entry name" value="Ribonuclease H-like superfamily/Ribonuclease H"/>
    <property type="match status" value="1"/>
</dbReference>
<sequence>MAKFQLKDGLALQRGKQLLKFQRMLPDNLIQLENAETGLIEKISLDELLEKIESKELIVQGGSHACNTVSVKLPKTPSSIHVIIDTARLSEKEKANYERKIYYVHRCKKEGVTQGCIRQIRRAIASVAAETGDKTPPGSSTVAYWLRAYNQSGCDNRSLLPKSRMNRKIGERIGQEKLDLIYEFIKRYYLQRNGKSVEDTYNFLSSEMRSRFGEDAYVSISTVKKVIRQISPYERDKIRKGSAFAAAKWRHSIGGTNAEYPLQVVEIDHTELSIYVIDSRTGIVLGKPIITIIIDSYTAYILSLVISFEGTTVARVVKAIKFALTPKNKIMAELGLKYEWITPGLWQTMLTDNASEFHAADANAIALQMGFDVERSPVRKPWFKPGVERSMLSVVNTLPRYGRSELIQGVHKPIDPKKTACVAFEDLHSALIKWVVDIYPFKISDRTQDCPFDRMKEGLKKVPAPIFNDNLRALDIFAAIPTRVKVSHAGIEKFYLDYRSRELAEMAKRYGPKFDVDARLDPANLGGMWVQEPLEKTWLWVPVLQESYADGLSLTAHRIIRTSRALEVRRSRRLEDYQDAVYALEKGWQAKIKAGKLSIREAKKMAVIQEQSNFKKPAKQTVSEKIDSLANGIPEDMPLLTLDDLPSVTIVRLDDMEG</sequence>
<keyword evidence="3" id="KW-1185">Reference proteome</keyword>
<dbReference type="InterPro" id="IPR015378">
    <property type="entry name" value="Transposase-like_Mu_C"/>
</dbReference>
<evidence type="ECO:0000313" key="3">
    <source>
        <dbReference type="Proteomes" id="UP000293398"/>
    </source>
</evidence>
<dbReference type="InterPro" id="IPR012337">
    <property type="entry name" value="RNaseH-like_sf"/>
</dbReference>
<proteinExistence type="predicted"/>
<dbReference type="SUPFAM" id="SSF53098">
    <property type="entry name" value="Ribonuclease H-like"/>
    <property type="match status" value="1"/>
</dbReference>
<dbReference type="EMBL" id="SHKO01000005">
    <property type="protein sequence ID" value="RZT91735.1"/>
    <property type="molecule type" value="Genomic_DNA"/>
</dbReference>
<dbReference type="RefSeq" id="WP_130305239.1">
    <property type="nucleotide sequence ID" value="NZ_SHKO01000005.1"/>
</dbReference>
<dbReference type="InterPro" id="IPR001584">
    <property type="entry name" value="Integrase_cat-core"/>
</dbReference>
<dbReference type="Proteomes" id="UP000293398">
    <property type="component" value="Unassembled WGS sequence"/>
</dbReference>
<dbReference type="AlphaFoldDB" id="A0A4Q7V605"/>
<dbReference type="OrthoDB" id="5439087at2"/>
<accession>A0A4Q7V605</accession>
<name>A0A4Q7V605_9BURK</name>
<feature type="domain" description="Integrase catalytic" evidence="1">
    <location>
        <begin position="257"/>
        <end position="459"/>
    </location>
</feature>
<dbReference type="PROSITE" id="PS50994">
    <property type="entry name" value="INTEGRASE"/>
    <property type="match status" value="1"/>
</dbReference>